<feature type="domain" description="UvrD-like helicase ATP-binding" evidence="13">
    <location>
        <begin position="4"/>
        <end position="284"/>
    </location>
</feature>
<dbReference type="Pfam" id="PF00580">
    <property type="entry name" value="UvrD-helicase"/>
    <property type="match status" value="1"/>
</dbReference>
<keyword evidence="5 10" id="KW-0067">ATP-binding</keyword>
<dbReference type="STRING" id="1120920.SAMN03080599_01438"/>
<evidence type="ECO:0000313" key="16">
    <source>
        <dbReference type="Proteomes" id="UP000199208"/>
    </source>
</evidence>
<dbReference type="GO" id="GO:0043138">
    <property type="term" value="F:3'-5' DNA helicase activity"/>
    <property type="evidence" value="ECO:0007669"/>
    <property type="project" value="UniProtKB-EC"/>
</dbReference>
<keyword evidence="7" id="KW-0413">Isomerase</keyword>
<evidence type="ECO:0000256" key="1">
    <source>
        <dbReference type="ARBA" id="ARBA00009922"/>
    </source>
</evidence>
<dbReference type="AlphaFoldDB" id="A0A1G5RZB1"/>
<feature type="region of interest" description="Disordered" evidence="12">
    <location>
        <begin position="683"/>
        <end position="727"/>
    </location>
</feature>
<comment type="similarity">
    <text evidence="1 11">Belongs to the helicase family. UvrD subfamily.</text>
</comment>
<accession>A0A1G5RZB1</accession>
<keyword evidence="16" id="KW-1185">Reference proteome</keyword>
<evidence type="ECO:0000259" key="13">
    <source>
        <dbReference type="PROSITE" id="PS51198"/>
    </source>
</evidence>
<dbReference type="GO" id="GO:0005829">
    <property type="term" value="C:cytosol"/>
    <property type="evidence" value="ECO:0007669"/>
    <property type="project" value="TreeGrafter"/>
</dbReference>
<dbReference type="Gene3D" id="1.10.486.10">
    <property type="entry name" value="PCRA, domain 4"/>
    <property type="match status" value="1"/>
</dbReference>
<dbReference type="FunFam" id="1.10.10.160:FF:000001">
    <property type="entry name" value="ATP-dependent DNA helicase"/>
    <property type="match status" value="1"/>
</dbReference>
<dbReference type="PROSITE" id="PS51198">
    <property type="entry name" value="UVRD_HELICASE_ATP_BIND"/>
    <property type="match status" value="1"/>
</dbReference>
<evidence type="ECO:0000259" key="14">
    <source>
        <dbReference type="PROSITE" id="PS51217"/>
    </source>
</evidence>
<dbReference type="InterPro" id="IPR013986">
    <property type="entry name" value="DExx_box_DNA_helicase_dom_sf"/>
</dbReference>
<dbReference type="GO" id="GO:0009314">
    <property type="term" value="P:response to radiation"/>
    <property type="evidence" value="ECO:0007669"/>
    <property type="project" value="UniProtKB-ARBA"/>
</dbReference>
<evidence type="ECO:0000256" key="12">
    <source>
        <dbReference type="SAM" id="MobiDB-lite"/>
    </source>
</evidence>
<evidence type="ECO:0000256" key="3">
    <source>
        <dbReference type="ARBA" id="ARBA00022801"/>
    </source>
</evidence>
<name>A0A1G5RZB1_9FIRM</name>
<dbReference type="Pfam" id="PF21196">
    <property type="entry name" value="PcrA_UvrD_tudor"/>
    <property type="match status" value="1"/>
</dbReference>
<proteinExistence type="inferred from homology"/>
<dbReference type="GO" id="GO:0016887">
    <property type="term" value="F:ATP hydrolysis activity"/>
    <property type="evidence" value="ECO:0007669"/>
    <property type="project" value="RHEA"/>
</dbReference>
<dbReference type="PROSITE" id="PS51217">
    <property type="entry name" value="UVRD_HELICASE_CTER"/>
    <property type="match status" value="1"/>
</dbReference>
<comment type="catalytic activity">
    <reaction evidence="9 11">
        <text>ATP + H2O = ADP + phosphate + H(+)</text>
        <dbReference type="Rhea" id="RHEA:13065"/>
        <dbReference type="ChEBI" id="CHEBI:15377"/>
        <dbReference type="ChEBI" id="CHEBI:15378"/>
        <dbReference type="ChEBI" id="CHEBI:30616"/>
        <dbReference type="ChEBI" id="CHEBI:43474"/>
        <dbReference type="ChEBI" id="CHEBI:456216"/>
        <dbReference type="EC" id="5.6.2.4"/>
    </reaction>
</comment>
<dbReference type="Pfam" id="PF13361">
    <property type="entry name" value="UvrD_C"/>
    <property type="match status" value="1"/>
</dbReference>
<keyword evidence="4 10" id="KW-0347">Helicase</keyword>
<keyword evidence="3 10" id="KW-0378">Hydrolase</keyword>
<feature type="binding site" evidence="10">
    <location>
        <begin position="25"/>
        <end position="32"/>
    </location>
    <ligand>
        <name>ATP</name>
        <dbReference type="ChEBI" id="CHEBI:30616"/>
    </ligand>
</feature>
<reference evidence="15 16" key="1">
    <citation type="submission" date="2016-10" db="EMBL/GenBank/DDBJ databases">
        <authorList>
            <person name="de Groot N.N."/>
        </authorList>
    </citation>
    <scope>NUCLEOTIDE SEQUENCE [LARGE SCALE GENOMIC DNA]</scope>
    <source>
        <strain evidence="15 16">DSM 2784</strain>
    </source>
</reference>
<dbReference type="EC" id="5.6.2.4" evidence="11"/>
<evidence type="ECO:0000256" key="10">
    <source>
        <dbReference type="PROSITE-ProRule" id="PRU00560"/>
    </source>
</evidence>
<evidence type="ECO:0000256" key="5">
    <source>
        <dbReference type="ARBA" id="ARBA00022840"/>
    </source>
</evidence>
<dbReference type="SUPFAM" id="SSF52540">
    <property type="entry name" value="P-loop containing nucleoside triphosphate hydrolases"/>
    <property type="match status" value="1"/>
</dbReference>
<evidence type="ECO:0000313" key="15">
    <source>
        <dbReference type="EMBL" id="SCZ78791.1"/>
    </source>
</evidence>
<protein>
    <recommendedName>
        <fullName evidence="11">ATP-dependent DNA helicase</fullName>
        <ecNumber evidence="11">5.6.2.4</ecNumber>
    </recommendedName>
</protein>
<feature type="domain" description="UvrD-like helicase C-terminal" evidence="14">
    <location>
        <begin position="285"/>
        <end position="560"/>
    </location>
</feature>
<dbReference type="CDD" id="cd18807">
    <property type="entry name" value="SF1_C_UvrD"/>
    <property type="match status" value="1"/>
</dbReference>
<dbReference type="NCBIfam" id="TIGR01073">
    <property type="entry name" value="pcrA"/>
    <property type="match status" value="1"/>
</dbReference>
<dbReference type="OrthoDB" id="9810135at2"/>
<evidence type="ECO:0000256" key="7">
    <source>
        <dbReference type="ARBA" id="ARBA00023235"/>
    </source>
</evidence>
<dbReference type="CDD" id="cd17932">
    <property type="entry name" value="DEXQc_UvrD"/>
    <property type="match status" value="1"/>
</dbReference>
<sequence length="774" mass="86669">MDLNKLNETQREAVVSTEGPLLVMAGAGSGKTRVLTNRIAYLIESKSVFPSEILAFTFTNKAAKEMRNRVESLIGNISGGMWIGTFHALSVRMLRRDIEKLGYTKDFVIYDSDDQLTLLRQVVKALNIDEKKTPPKHFRAKISEAKNEMVSPEDYTGLYGNDFGSLQAAKVYELYQKRLKTNNAMDFDDLILKTVELLTTFEDVRAYYKRKFQYILVDEYQDTNKAQYTLIKLLANERHNVCVVGDLDQSIYGWRGADIRNIRDFEKDYPEAKTVILEQNYRSTAHILNAANAVIQNNTQRKEKNLWSTRGDGERLRYYQAYDERDEARFIAEEIEKLKRDEGRKYGEFCILYRTNAQSRAIEEMMLRQGIPHTVVGGFRFYERMEIKDMMSYLRIIQNPHDGISFNRAVGAPKRGVGPKTLEIIHNEALSSGVSIVEAAAGLLKSSSITGKAGQSLSEFIRLIHDMAALKDSEALAKITETIIQRSGYEDALKSENTIESQTRLENLYELISVAADFDLRSGGGSLEDFLAEISLVSDIDGMKDEQDAVTMMTLHSAKGLEFPVVFLAGLEENLFPISRALTSEDDLEEERRLAYVGMTRAEDRLYLSSALRRMQFGNIQANLPSRFLEEVPEALVESHGQTRAQMNAQRAAKPRRQSAKAAPVYDFGSSYLSKPEAGGYSGGGFGGGTGTDSVESFRPHTDPSLIEAGSSEDADAAQEEGIRPGSKIRHKKFGIGTVISLGTPENRNITTIAFDGAGIKKLDLSYLPVEVID</sequence>
<evidence type="ECO:0000256" key="8">
    <source>
        <dbReference type="ARBA" id="ARBA00034617"/>
    </source>
</evidence>
<dbReference type="EMBL" id="FMWL01000005">
    <property type="protein sequence ID" value="SCZ78791.1"/>
    <property type="molecule type" value="Genomic_DNA"/>
</dbReference>
<dbReference type="GO" id="GO:0033202">
    <property type="term" value="C:DNA helicase complex"/>
    <property type="evidence" value="ECO:0007669"/>
    <property type="project" value="TreeGrafter"/>
</dbReference>
<dbReference type="GO" id="GO:0003677">
    <property type="term" value="F:DNA binding"/>
    <property type="evidence" value="ECO:0007669"/>
    <property type="project" value="UniProtKB-KW"/>
</dbReference>
<dbReference type="Gene3D" id="1.10.10.160">
    <property type="match status" value="1"/>
</dbReference>
<dbReference type="InterPro" id="IPR014016">
    <property type="entry name" value="UvrD-like_ATP-bd"/>
</dbReference>
<dbReference type="FunFam" id="1.10.486.10:FF:000003">
    <property type="entry name" value="ATP-dependent DNA helicase"/>
    <property type="match status" value="1"/>
</dbReference>
<dbReference type="InterPro" id="IPR014017">
    <property type="entry name" value="DNA_helicase_UvrD-like_C"/>
</dbReference>
<dbReference type="InterPro" id="IPR000212">
    <property type="entry name" value="DNA_helicase_UvrD/REP"/>
</dbReference>
<dbReference type="RefSeq" id="WP_092590212.1">
    <property type="nucleotide sequence ID" value="NZ_FMWL01000005.1"/>
</dbReference>
<evidence type="ECO:0000256" key="2">
    <source>
        <dbReference type="ARBA" id="ARBA00022741"/>
    </source>
</evidence>
<dbReference type="Proteomes" id="UP000199208">
    <property type="component" value="Unassembled WGS sequence"/>
</dbReference>
<comment type="catalytic activity">
    <reaction evidence="8">
        <text>Couples ATP hydrolysis with the unwinding of duplex DNA by translocating in the 3'-5' direction.</text>
        <dbReference type="EC" id="5.6.2.4"/>
    </reaction>
</comment>
<feature type="region of interest" description="Disordered" evidence="12">
    <location>
        <begin position="643"/>
        <end position="662"/>
    </location>
</feature>
<keyword evidence="6 11" id="KW-0238">DNA-binding</keyword>
<dbReference type="InterPro" id="IPR027417">
    <property type="entry name" value="P-loop_NTPase"/>
</dbReference>
<evidence type="ECO:0000256" key="11">
    <source>
        <dbReference type="RuleBase" id="RU364053"/>
    </source>
</evidence>
<dbReference type="Gene3D" id="3.40.50.300">
    <property type="entry name" value="P-loop containing nucleotide triphosphate hydrolases"/>
    <property type="match status" value="2"/>
</dbReference>
<evidence type="ECO:0000256" key="4">
    <source>
        <dbReference type="ARBA" id="ARBA00022806"/>
    </source>
</evidence>
<keyword evidence="2 10" id="KW-0547">Nucleotide-binding</keyword>
<dbReference type="GO" id="GO:0000725">
    <property type="term" value="P:recombinational repair"/>
    <property type="evidence" value="ECO:0007669"/>
    <property type="project" value="TreeGrafter"/>
</dbReference>
<dbReference type="PANTHER" id="PTHR11070">
    <property type="entry name" value="UVRD / RECB / PCRA DNA HELICASE FAMILY MEMBER"/>
    <property type="match status" value="1"/>
</dbReference>
<dbReference type="GO" id="GO:0006260">
    <property type="term" value="P:DNA replication"/>
    <property type="evidence" value="ECO:0007669"/>
    <property type="project" value="InterPro"/>
</dbReference>
<dbReference type="GO" id="GO:0005524">
    <property type="term" value="F:ATP binding"/>
    <property type="evidence" value="ECO:0007669"/>
    <property type="project" value="UniProtKB-UniRule"/>
</dbReference>
<evidence type="ECO:0000256" key="9">
    <source>
        <dbReference type="ARBA" id="ARBA00048988"/>
    </source>
</evidence>
<organism evidence="15 16">
    <name type="scientific">Acidaminobacter hydrogenoformans DSM 2784</name>
    <dbReference type="NCBI Taxonomy" id="1120920"/>
    <lineage>
        <taxon>Bacteria</taxon>
        <taxon>Bacillati</taxon>
        <taxon>Bacillota</taxon>
        <taxon>Clostridia</taxon>
        <taxon>Peptostreptococcales</taxon>
        <taxon>Acidaminobacteraceae</taxon>
        <taxon>Acidaminobacter</taxon>
    </lineage>
</organism>
<gene>
    <name evidence="15" type="ORF">SAMN03080599_01438</name>
</gene>
<dbReference type="InterPro" id="IPR005751">
    <property type="entry name" value="ATP-dep_DNA_helicase_PcrA"/>
</dbReference>
<dbReference type="PANTHER" id="PTHR11070:SF2">
    <property type="entry name" value="ATP-DEPENDENT DNA HELICASE SRS2"/>
    <property type="match status" value="1"/>
</dbReference>
<evidence type="ECO:0000256" key="6">
    <source>
        <dbReference type="ARBA" id="ARBA00023125"/>
    </source>
</evidence>